<organism evidence="2 3">
    <name type="scientific">Smittium angustum</name>
    <dbReference type="NCBI Taxonomy" id="133377"/>
    <lineage>
        <taxon>Eukaryota</taxon>
        <taxon>Fungi</taxon>
        <taxon>Fungi incertae sedis</taxon>
        <taxon>Zoopagomycota</taxon>
        <taxon>Kickxellomycotina</taxon>
        <taxon>Harpellomycetes</taxon>
        <taxon>Harpellales</taxon>
        <taxon>Legeriomycetaceae</taxon>
        <taxon>Smittium</taxon>
    </lineage>
</organism>
<evidence type="ECO:0000313" key="3">
    <source>
        <dbReference type="Proteomes" id="UP000245591"/>
    </source>
</evidence>
<keyword evidence="3" id="KW-1185">Reference proteome</keyword>
<feature type="compositionally biased region" description="Acidic residues" evidence="1">
    <location>
        <begin position="156"/>
        <end position="165"/>
    </location>
</feature>
<comment type="caution">
    <text evidence="2">The sequence shown here is derived from an EMBL/GenBank/DDBJ whole genome shotgun (WGS) entry which is preliminary data.</text>
</comment>
<feature type="compositionally biased region" description="Basic residues" evidence="1">
    <location>
        <begin position="189"/>
        <end position="220"/>
    </location>
</feature>
<name>A0A2U1IYY2_SMIAN</name>
<evidence type="ECO:0000256" key="1">
    <source>
        <dbReference type="SAM" id="MobiDB-lite"/>
    </source>
</evidence>
<dbReference type="Proteomes" id="UP000245591">
    <property type="component" value="Unassembled WGS sequence"/>
</dbReference>
<accession>A0A2U1IYY2</accession>
<dbReference type="AlphaFoldDB" id="A0A2U1IYY2"/>
<gene>
    <name evidence="2" type="ORF">BB558_005984</name>
</gene>
<proteinExistence type="predicted"/>
<dbReference type="EMBL" id="MBFU01000594">
    <property type="protein sequence ID" value="PVZ98019.1"/>
    <property type="molecule type" value="Genomic_DNA"/>
</dbReference>
<feature type="compositionally biased region" description="Basic and acidic residues" evidence="1">
    <location>
        <begin position="221"/>
        <end position="230"/>
    </location>
</feature>
<dbReference type="PANTHER" id="PTHR40132:SF1">
    <property type="entry name" value="PRE-MRNA-SPLICING FACTOR 38B"/>
    <property type="match status" value="1"/>
</dbReference>
<feature type="compositionally biased region" description="Basic and acidic residues" evidence="1">
    <location>
        <begin position="127"/>
        <end position="136"/>
    </location>
</feature>
<reference evidence="2 3" key="1">
    <citation type="journal article" date="2018" name="MBio">
        <title>Comparative Genomics Reveals the Core Gene Toolbox for the Fungus-Insect Symbiosis.</title>
        <authorList>
            <person name="Wang Y."/>
            <person name="Stata M."/>
            <person name="Wang W."/>
            <person name="Stajich J.E."/>
            <person name="White M.M."/>
            <person name="Moncalvo J.M."/>
        </authorList>
    </citation>
    <scope>NUCLEOTIDE SEQUENCE [LARGE SCALE GENOMIC DNA]</scope>
    <source>
        <strain evidence="2 3">AUS-126-30</strain>
    </source>
</reference>
<dbReference type="PANTHER" id="PTHR40132">
    <property type="entry name" value="PRE-MRNA-SPLICING FACTOR 38B"/>
    <property type="match status" value="1"/>
</dbReference>
<protein>
    <submittedName>
        <fullName evidence="2">Uncharacterized protein</fullName>
    </submittedName>
</protein>
<evidence type="ECO:0000313" key="2">
    <source>
        <dbReference type="EMBL" id="PVZ98019.1"/>
    </source>
</evidence>
<feature type="region of interest" description="Disordered" evidence="1">
    <location>
        <begin position="89"/>
        <end position="230"/>
    </location>
</feature>
<sequence length="230" mass="26583">MKFKTGNDSALDTVVRNLMKASVGGDFSAVDDSNLDNHISKLLEKEAREKYASYEQMGFEAFAKPRVSSGPPRTNKRFLNTLLSQTKRHNDSVIDLQNPKSKNVERLEQKEYEEDSSHKRRNVSKYVETKSPENRTIKVRGRGLAGSSRMDRYFQEDYDPKEDYEELSHLTKGNSLISEELVDAYSSATKKRKEKNSKKEKSKKSHKRHKSHKEKSRKHHSDNSDESENK</sequence>